<name>A0A5P3MST3_NEIAN</name>
<dbReference type="OrthoDB" id="8602936at2"/>
<dbReference type="PROSITE" id="PS51257">
    <property type="entry name" value="PROKAR_LIPOPROTEIN"/>
    <property type="match status" value="1"/>
</dbReference>
<dbReference type="AlphaFoldDB" id="A0A5P3MST3"/>
<evidence type="ECO:0000313" key="3">
    <source>
        <dbReference type="Proteomes" id="UP000325536"/>
    </source>
</evidence>
<proteinExistence type="predicted"/>
<dbReference type="Proteomes" id="UP000325536">
    <property type="component" value="Chromosome"/>
</dbReference>
<evidence type="ECO:0000256" key="1">
    <source>
        <dbReference type="SAM" id="MobiDB-lite"/>
    </source>
</evidence>
<sequence>MRYPALLLAAAVLSGCAWETYQNAEGKTTLRPKYEKGARVYYQDGTYSPNMNYNQYRPEPHAVKPAPDSQHEVRRTTWEKPSK</sequence>
<dbReference type="KEGG" id="naq:D0T90_04480"/>
<gene>
    <name evidence="2" type="ORF">D0T90_04480</name>
</gene>
<accession>A0A5P3MST3</accession>
<evidence type="ECO:0000313" key="2">
    <source>
        <dbReference type="EMBL" id="QEY23851.1"/>
    </source>
</evidence>
<keyword evidence="3" id="KW-1185">Reference proteome</keyword>
<dbReference type="RefSeq" id="WP_123795769.1">
    <property type="nucleotide sequence ID" value="NZ_CP031699.1"/>
</dbReference>
<organism evidence="2 3">
    <name type="scientific">Neisseria animalis</name>
    <dbReference type="NCBI Taxonomy" id="492"/>
    <lineage>
        <taxon>Bacteria</taxon>
        <taxon>Pseudomonadati</taxon>
        <taxon>Pseudomonadota</taxon>
        <taxon>Betaproteobacteria</taxon>
        <taxon>Neisseriales</taxon>
        <taxon>Neisseriaceae</taxon>
        <taxon>Neisseria</taxon>
    </lineage>
</organism>
<dbReference type="EMBL" id="CP031699">
    <property type="protein sequence ID" value="QEY23851.1"/>
    <property type="molecule type" value="Genomic_DNA"/>
</dbReference>
<protein>
    <submittedName>
        <fullName evidence="2">Spore cortex protein</fullName>
    </submittedName>
</protein>
<reference evidence="2 3" key="1">
    <citation type="submission" date="2018-08" db="EMBL/GenBank/DDBJ databases">
        <title>Neisseria animalis ATCC 49930 complete genome.</title>
        <authorList>
            <person name="Veseli I.A."/>
            <person name="Mascarenhas dos Santos A.C."/>
            <person name="Buttler R."/>
            <person name="Pombert J.-F."/>
        </authorList>
    </citation>
    <scope>NUCLEOTIDE SEQUENCE [LARGE SCALE GENOMIC DNA]</scope>
    <source>
        <strain evidence="2 3">ATCC 49930</strain>
    </source>
</reference>
<feature type="region of interest" description="Disordered" evidence="1">
    <location>
        <begin position="51"/>
        <end position="83"/>
    </location>
</feature>
<feature type="compositionally biased region" description="Basic and acidic residues" evidence="1">
    <location>
        <begin position="69"/>
        <end position="83"/>
    </location>
</feature>